<evidence type="ECO:0000256" key="12">
    <source>
        <dbReference type="ARBA" id="ARBA00023125"/>
    </source>
</evidence>
<dbReference type="InterPro" id="IPR012337">
    <property type="entry name" value="RNaseH-like_sf"/>
</dbReference>
<dbReference type="AlphaFoldDB" id="F2JQB5"/>
<dbReference type="InterPro" id="IPR043502">
    <property type="entry name" value="DNA/RNA_pol_sf"/>
</dbReference>
<evidence type="ECO:0000313" key="19">
    <source>
        <dbReference type="EMBL" id="ADZ83777.1"/>
    </source>
</evidence>
<dbReference type="NCBIfam" id="TIGR00593">
    <property type="entry name" value="pola"/>
    <property type="match status" value="1"/>
</dbReference>
<dbReference type="InterPro" id="IPR020045">
    <property type="entry name" value="DNA_polI_H3TH"/>
</dbReference>
<evidence type="ECO:0000256" key="9">
    <source>
        <dbReference type="ARBA" id="ARBA00022801"/>
    </source>
</evidence>
<feature type="domain" description="5'-3' exonuclease" evidence="17">
    <location>
        <begin position="1"/>
        <end position="264"/>
    </location>
</feature>
<dbReference type="PROSITE" id="PS00447">
    <property type="entry name" value="DNA_POLYMERASE_A"/>
    <property type="match status" value="1"/>
</dbReference>
<evidence type="ECO:0000256" key="6">
    <source>
        <dbReference type="ARBA" id="ARBA00022705"/>
    </source>
</evidence>
<dbReference type="CDD" id="cd09898">
    <property type="entry name" value="H3TH_53EXO"/>
    <property type="match status" value="1"/>
</dbReference>
<feature type="domain" description="DNA-directed DNA polymerase family A palm" evidence="18">
    <location>
        <begin position="639"/>
        <end position="846"/>
    </location>
</feature>
<evidence type="ECO:0000256" key="8">
    <source>
        <dbReference type="ARBA" id="ARBA00022763"/>
    </source>
</evidence>
<dbReference type="InterPro" id="IPR054690">
    <property type="entry name" value="DNA_polI_exonuclease"/>
</dbReference>
<dbReference type="InterPro" id="IPR036397">
    <property type="entry name" value="RNaseH_sf"/>
</dbReference>
<dbReference type="RefSeq" id="WP_013657071.1">
    <property type="nucleotide sequence ID" value="NC_015275.1"/>
</dbReference>
<evidence type="ECO:0000256" key="1">
    <source>
        <dbReference type="ARBA" id="ARBA00007705"/>
    </source>
</evidence>
<dbReference type="SUPFAM" id="SSF88723">
    <property type="entry name" value="PIN domain-like"/>
    <property type="match status" value="1"/>
</dbReference>
<dbReference type="Gene3D" id="1.10.150.20">
    <property type="entry name" value="5' to 3' exonuclease, C-terminal subdomain"/>
    <property type="match status" value="2"/>
</dbReference>
<keyword evidence="10 16" id="KW-0269">Exonuclease</keyword>
<dbReference type="Pfam" id="PF22619">
    <property type="entry name" value="DNA_polI_exo1"/>
    <property type="match status" value="1"/>
</dbReference>
<dbReference type="SUPFAM" id="SSF47807">
    <property type="entry name" value="5' to 3' exonuclease, C-terminal subdomain"/>
    <property type="match status" value="1"/>
</dbReference>
<protein>
    <recommendedName>
        <fullName evidence="3 15">DNA polymerase I</fullName>
        <ecNumber evidence="2 15">2.7.7.7</ecNumber>
    </recommendedName>
</protein>
<dbReference type="InterPro" id="IPR019760">
    <property type="entry name" value="DNA-dir_DNA_pol_A_CS"/>
</dbReference>
<evidence type="ECO:0000256" key="16">
    <source>
        <dbReference type="RuleBase" id="RU004460"/>
    </source>
</evidence>
<evidence type="ECO:0000259" key="18">
    <source>
        <dbReference type="SMART" id="SM00482"/>
    </source>
</evidence>
<keyword evidence="6 16" id="KW-0235">DNA replication</keyword>
<comment type="similarity">
    <text evidence="1 16">Belongs to the DNA polymerase type-A family.</text>
</comment>
<keyword evidence="12 16" id="KW-0238">DNA-binding</keyword>
<dbReference type="eggNOG" id="COG0749">
    <property type="taxonomic scope" value="Bacteria"/>
</dbReference>
<dbReference type="Pfam" id="PF02739">
    <property type="entry name" value="5_3_exonuc_N"/>
    <property type="match status" value="1"/>
</dbReference>
<dbReference type="GO" id="GO:0003677">
    <property type="term" value="F:DNA binding"/>
    <property type="evidence" value="ECO:0007669"/>
    <property type="project" value="UniProtKB-UniRule"/>
</dbReference>
<evidence type="ECO:0000256" key="2">
    <source>
        <dbReference type="ARBA" id="ARBA00012417"/>
    </source>
</evidence>
<dbReference type="FunFam" id="1.20.1060.10:FF:000001">
    <property type="entry name" value="DNA polymerase I"/>
    <property type="match status" value="1"/>
</dbReference>
<comment type="catalytic activity">
    <reaction evidence="14 16">
        <text>DNA(n) + a 2'-deoxyribonucleoside 5'-triphosphate = DNA(n+1) + diphosphate</text>
        <dbReference type="Rhea" id="RHEA:22508"/>
        <dbReference type="Rhea" id="RHEA-COMP:17339"/>
        <dbReference type="Rhea" id="RHEA-COMP:17340"/>
        <dbReference type="ChEBI" id="CHEBI:33019"/>
        <dbReference type="ChEBI" id="CHEBI:61560"/>
        <dbReference type="ChEBI" id="CHEBI:173112"/>
        <dbReference type="EC" id="2.7.7.7"/>
    </reaction>
</comment>
<keyword evidence="9 16" id="KW-0378">Hydrolase</keyword>
<dbReference type="EC" id="2.7.7.7" evidence="2 15"/>
<dbReference type="Gene3D" id="3.40.50.1010">
    <property type="entry name" value="5'-nuclease"/>
    <property type="match status" value="1"/>
</dbReference>
<dbReference type="GO" id="GO:0006261">
    <property type="term" value="P:DNA-templated DNA replication"/>
    <property type="evidence" value="ECO:0007669"/>
    <property type="project" value="UniProtKB-UniRule"/>
</dbReference>
<dbReference type="InterPro" id="IPR002421">
    <property type="entry name" value="5-3_exonuclease"/>
</dbReference>
<dbReference type="PANTHER" id="PTHR10133:SF27">
    <property type="entry name" value="DNA POLYMERASE NU"/>
    <property type="match status" value="1"/>
</dbReference>
<gene>
    <name evidence="16" type="primary">polA</name>
    <name evidence="19" type="ordered locus">Clole_2063</name>
</gene>
<evidence type="ECO:0000256" key="13">
    <source>
        <dbReference type="ARBA" id="ARBA00023204"/>
    </source>
</evidence>
<dbReference type="SMART" id="SM00475">
    <property type="entry name" value="53EXOc"/>
    <property type="match status" value="1"/>
</dbReference>
<dbReference type="GO" id="GO:0008409">
    <property type="term" value="F:5'-3' exonuclease activity"/>
    <property type="evidence" value="ECO:0007669"/>
    <property type="project" value="UniProtKB-UniRule"/>
</dbReference>
<dbReference type="SUPFAM" id="SSF56672">
    <property type="entry name" value="DNA/RNA polymerases"/>
    <property type="match status" value="1"/>
</dbReference>
<dbReference type="Gene3D" id="1.20.1060.10">
    <property type="entry name" value="Taq DNA Polymerase, Chain T, domain 4"/>
    <property type="match status" value="1"/>
</dbReference>
<dbReference type="GO" id="GO:0006302">
    <property type="term" value="P:double-strand break repair"/>
    <property type="evidence" value="ECO:0007669"/>
    <property type="project" value="TreeGrafter"/>
</dbReference>
<dbReference type="InterPro" id="IPR008918">
    <property type="entry name" value="HhH2"/>
</dbReference>
<dbReference type="FunFam" id="1.10.150.20:FF:000002">
    <property type="entry name" value="DNA polymerase I"/>
    <property type="match status" value="1"/>
</dbReference>
<dbReference type="SMART" id="SM00279">
    <property type="entry name" value="HhH2"/>
    <property type="match status" value="1"/>
</dbReference>
<dbReference type="EMBL" id="CP002582">
    <property type="protein sequence ID" value="ADZ83777.1"/>
    <property type="molecule type" value="Genomic_DNA"/>
</dbReference>
<dbReference type="Pfam" id="PF01367">
    <property type="entry name" value="5_3_exonuc"/>
    <property type="match status" value="1"/>
</dbReference>
<evidence type="ECO:0000256" key="5">
    <source>
        <dbReference type="ARBA" id="ARBA00022695"/>
    </source>
</evidence>
<dbReference type="STRING" id="642492.Clole_2063"/>
<dbReference type="HOGENOM" id="CLU_004675_0_0_9"/>
<dbReference type="PANTHER" id="PTHR10133">
    <property type="entry name" value="DNA POLYMERASE I"/>
    <property type="match status" value="1"/>
</dbReference>
<dbReference type="FunFam" id="3.40.50.1010:FF:000001">
    <property type="entry name" value="DNA polymerase I"/>
    <property type="match status" value="1"/>
</dbReference>
<dbReference type="SUPFAM" id="SSF53098">
    <property type="entry name" value="Ribonuclease H-like"/>
    <property type="match status" value="1"/>
</dbReference>
<dbReference type="InterPro" id="IPR018320">
    <property type="entry name" value="DNA_polymerase_1"/>
</dbReference>
<dbReference type="PRINTS" id="PR00868">
    <property type="entry name" value="DNAPOLI"/>
</dbReference>
<sequence length="882" mass="99556">MKQKLLLFDGHSIANRAFYGVPLLTNKSGQYTNAIYGFLNMMLSIMEKEKPDYLGITFDLSVPTFRHEFSADYKGNRKGMPEELRVQIPLLKKVLKAMHIHIIEKEGFEADDVLGTLAKAGEKAGMQVTVVSGDRDLFQITSDMIEIKIPRTKKTGTEIESFFAKDVVETYGVSPIAFVDVKGLMGDASDNIKGVPGIGEKTAIKLIKEYGSIENLLDQVDQITQKKLKENLMTYAQDARDSKMLATIICDVPLVYKWSDFEFDLALDSEATALFRDLELKSLLTKLPKMENEAIAEAEEVKVEQWKTTDFEKFLQESKDQMVGIAYFVEDNTLGLGVAIGERVGYSEWDLTDTEAKAVLIEFLESATYQKIVHDSKNFKHELLKVGLGLNGVCFDTFIAAYLLHPTNKSYDLAELEELFINKQSLMNLENLLGKGKSQKTWLQLEDEERINNLGKRSQLALSVTEAMKEALQEQNMTRLFYDIEMPLIDVLFDMEVEGIKVDPEGLRSYGEELQGLLDTLTTSIYEAAGESFNINSPKQLGVILFEKLGIPCAKKTKTGYSTAAEVLEALKNDYPIVAQILEYRQYAKLKSTYVDGLLNVLTEQNKIHSTFNQTITATGRLSSTEPNLQNIPVKFEMGKKIRQLFVPSSENHIFLDGDYSQIELRVLAHMSGDPTLIKAFKENIDIHALTASQVFHVPFEDVTSMQRSNAKAVNFGIVYGISAFALSEDLKISQKEAQKYIDGYFEKYPCIKAYLDEIIDFAMQNGYVETLYHRKREIPEILASNYNMREFGKRVAMNTPIQGTSADIIKIAMIRVHQKLKEHSLKSKLILTVHDELLIDAHKDEVEIVKKLLKEEMEHAADLSVPLVVDVHQGANWLAVK</sequence>
<dbReference type="CDD" id="cd09859">
    <property type="entry name" value="PIN_53EXO"/>
    <property type="match status" value="1"/>
</dbReference>
<comment type="subunit">
    <text evidence="16">Single-chain monomer with multiple functions.</text>
</comment>
<dbReference type="Pfam" id="PF00476">
    <property type="entry name" value="DNA_pol_A"/>
    <property type="match status" value="1"/>
</dbReference>
<dbReference type="InterPro" id="IPR020046">
    <property type="entry name" value="5-3_exonucl_a-hlix_arch_N"/>
</dbReference>
<evidence type="ECO:0000256" key="10">
    <source>
        <dbReference type="ARBA" id="ARBA00022839"/>
    </source>
</evidence>
<accession>F2JQB5</accession>
<evidence type="ECO:0000256" key="11">
    <source>
        <dbReference type="ARBA" id="ARBA00022932"/>
    </source>
</evidence>
<dbReference type="Gene3D" id="3.30.420.10">
    <property type="entry name" value="Ribonuclease H-like superfamily/Ribonuclease H"/>
    <property type="match status" value="1"/>
</dbReference>
<name>F2JQB5_CELLD</name>
<keyword evidence="11 16" id="KW-0239">DNA-directed DNA polymerase</keyword>
<dbReference type="SMART" id="SM00482">
    <property type="entry name" value="POLAc"/>
    <property type="match status" value="1"/>
</dbReference>
<comment type="function">
    <text evidence="16">In addition to polymerase activity, this DNA polymerase exhibits 5'-3' exonuclease activity.</text>
</comment>
<evidence type="ECO:0000313" key="20">
    <source>
        <dbReference type="Proteomes" id="UP000008467"/>
    </source>
</evidence>
<dbReference type="FunFam" id="1.10.150.20:FF:000003">
    <property type="entry name" value="DNA polymerase I"/>
    <property type="match status" value="1"/>
</dbReference>
<evidence type="ECO:0000259" key="17">
    <source>
        <dbReference type="SMART" id="SM00475"/>
    </source>
</evidence>
<keyword evidence="7" id="KW-0540">Nuclease</keyword>
<organism evidence="19 20">
    <name type="scientific">Cellulosilyticum lentocellum (strain ATCC 49066 / DSM 5427 / NCIMB 11756 / RHM5)</name>
    <name type="common">Clostridium lentocellum</name>
    <dbReference type="NCBI Taxonomy" id="642492"/>
    <lineage>
        <taxon>Bacteria</taxon>
        <taxon>Bacillati</taxon>
        <taxon>Bacillota</taxon>
        <taxon>Clostridia</taxon>
        <taxon>Lachnospirales</taxon>
        <taxon>Cellulosilyticaceae</taxon>
        <taxon>Cellulosilyticum</taxon>
    </lineage>
</organism>
<evidence type="ECO:0000256" key="7">
    <source>
        <dbReference type="ARBA" id="ARBA00022722"/>
    </source>
</evidence>
<dbReference type="Proteomes" id="UP000008467">
    <property type="component" value="Chromosome"/>
</dbReference>
<keyword evidence="8 16" id="KW-0227">DNA damage</keyword>
<dbReference type="Gene3D" id="3.30.70.370">
    <property type="match status" value="1"/>
</dbReference>
<dbReference type="InterPro" id="IPR029060">
    <property type="entry name" value="PIN-like_dom_sf"/>
</dbReference>
<dbReference type="NCBIfam" id="NF004397">
    <property type="entry name" value="PRK05755.1"/>
    <property type="match status" value="1"/>
</dbReference>
<reference evidence="19 20" key="1">
    <citation type="journal article" date="2011" name="J. Bacteriol.">
        <title>Complete genome sequence of the cellulose-degrading bacterium Cellulosilyticum lentocellum.</title>
        <authorList>
            <consortium name="US DOE Joint Genome Institute"/>
            <person name="Miller D.A."/>
            <person name="Suen G."/>
            <person name="Bruce D."/>
            <person name="Copeland A."/>
            <person name="Cheng J.F."/>
            <person name="Detter C."/>
            <person name="Goodwin L.A."/>
            <person name="Han C.S."/>
            <person name="Hauser L.J."/>
            <person name="Land M.L."/>
            <person name="Lapidus A."/>
            <person name="Lucas S."/>
            <person name="Meincke L."/>
            <person name="Pitluck S."/>
            <person name="Tapia R."/>
            <person name="Teshima H."/>
            <person name="Woyke T."/>
            <person name="Fox B.G."/>
            <person name="Angert E.R."/>
            <person name="Currie C.R."/>
        </authorList>
    </citation>
    <scope>NUCLEOTIDE SEQUENCE [LARGE SCALE GENOMIC DNA]</scope>
    <source>
        <strain evidence="20">ATCC 49066 / DSM 5427 / NCIMB 11756 / RHM5</strain>
    </source>
</reference>
<evidence type="ECO:0000256" key="3">
    <source>
        <dbReference type="ARBA" id="ARBA00020311"/>
    </source>
</evidence>
<dbReference type="InterPro" id="IPR001098">
    <property type="entry name" value="DNA-dir_DNA_pol_A_palm_dom"/>
</dbReference>
<evidence type="ECO:0000256" key="14">
    <source>
        <dbReference type="ARBA" id="ARBA00049244"/>
    </source>
</evidence>
<dbReference type="InterPro" id="IPR002298">
    <property type="entry name" value="DNA_polymerase_A"/>
</dbReference>
<keyword evidence="13 16" id="KW-0234">DNA repair</keyword>
<dbReference type="KEGG" id="cle:Clole_2063"/>
<keyword evidence="5 16" id="KW-0548">Nucleotidyltransferase</keyword>
<dbReference type="CDD" id="cd08637">
    <property type="entry name" value="DNA_pol_A_pol_I_C"/>
    <property type="match status" value="1"/>
</dbReference>
<proteinExistence type="inferred from homology"/>
<keyword evidence="20" id="KW-1185">Reference proteome</keyword>
<dbReference type="CDD" id="cd06140">
    <property type="entry name" value="DNA_polA_I_Bacillus_like_exo"/>
    <property type="match status" value="1"/>
</dbReference>
<keyword evidence="4 16" id="KW-0808">Transferase</keyword>
<dbReference type="InterPro" id="IPR036279">
    <property type="entry name" value="5-3_exonuclease_C_sf"/>
</dbReference>
<dbReference type="GO" id="GO:0003887">
    <property type="term" value="F:DNA-directed DNA polymerase activity"/>
    <property type="evidence" value="ECO:0007669"/>
    <property type="project" value="UniProtKB-UniRule"/>
</dbReference>
<evidence type="ECO:0000256" key="15">
    <source>
        <dbReference type="NCBIfam" id="TIGR00593"/>
    </source>
</evidence>
<evidence type="ECO:0000256" key="4">
    <source>
        <dbReference type="ARBA" id="ARBA00022679"/>
    </source>
</evidence>